<keyword evidence="1" id="KW-0812">Transmembrane</keyword>
<keyword evidence="1" id="KW-0472">Membrane</keyword>
<feature type="transmembrane region" description="Helical" evidence="1">
    <location>
        <begin position="30"/>
        <end position="49"/>
    </location>
</feature>
<protein>
    <submittedName>
        <fullName evidence="2">Uncharacterized protein</fullName>
    </submittedName>
</protein>
<reference evidence="2" key="1">
    <citation type="submission" date="2023-08" db="EMBL/GenBank/DDBJ databases">
        <authorList>
            <person name="Alioto T."/>
            <person name="Alioto T."/>
            <person name="Gomez Garrido J."/>
        </authorList>
    </citation>
    <scope>NUCLEOTIDE SEQUENCE</scope>
</reference>
<dbReference type="Proteomes" id="UP001178508">
    <property type="component" value="Chromosome 16"/>
</dbReference>
<name>A0AAV1GQD2_XYRNO</name>
<keyword evidence="1" id="KW-1133">Transmembrane helix</keyword>
<proteinExistence type="predicted"/>
<evidence type="ECO:0000313" key="3">
    <source>
        <dbReference type="Proteomes" id="UP001178508"/>
    </source>
</evidence>
<accession>A0AAV1GQD2</accession>
<evidence type="ECO:0000313" key="2">
    <source>
        <dbReference type="EMBL" id="CAJ1075445.1"/>
    </source>
</evidence>
<sequence length="150" mass="16522">MVIATLDSTAHTHTPECLSLTATAHTKTSFLTLLCNTFFLAFGLILVIFHVEAITLKCVIGVLGLGSSDKGDVPQMVGKKNTDGQKNVEQKYCSFFFFLQRKAKLFPFLIFRLCLTKQTPDRCLLCSAVTVCECLREAVCVLLVALLLTV</sequence>
<organism evidence="2 3">
    <name type="scientific">Xyrichtys novacula</name>
    <name type="common">Pearly razorfish</name>
    <name type="synonym">Hemipteronotus novacula</name>
    <dbReference type="NCBI Taxonomy" id="13765"/>
    <lineage>
        <taxon>Eukaryota</taxon>
        <taxon>Metazoa</taxon>
        <taxon>Chordata</taxon>
        <taxon>Craniata</taxon>
        <taxon>Vertebrata</taxon>
        <taxon>Euteleostomi</taxon>
        <taxon>Actinopterygii</taxon>
        <taxon>Neopterygii</taxon>
        <taxon>Teleostei</taxon>
        <taxon>Neoteleostei</taxon>
        <taxon>Acanthomorphata</taxon>
        <taxon>Eupercaria</taxon>
        <taxon>Labriformes</taxon>
        <taxon>Labridae</taxon>
        <taxon>Xyrichtys</taxon>
    </lineage>
</organism>
<dbReference type="EMBL" id="OY660879">
    <property type="protein sequence ID" value="CAJ1075445.1"/>
    <property type="molecule type" value="Genomic_DNA"/>
</dbReference>
<evidence type="ECO:0000256" key="1">
    <source>
        <dbReference type="SAM" id="Phobius"/>
    </source>
</evidence>
<keyword evidence="3" id="KW-1185">Reference proteome</keyword>
<gene>
    <name evidence="2" type="ORF">XNOV1_A027610</name>
</gene>
<dbReference type="AlphaFoldDB" id="A0AAV1GQD2"/>